<evidence type="ECO:0000256" key="2">
    <source>
        <dbReference type="ARBA" id="ARBA00022777"/>
    </source>
</evidence>
<dbReference type="GO" id="GO:0004335">
    <property type="term" value="F:galactokinase activity"/>
    <property type="evidence" value="ECO:0007669"/>
    <property type="project" value="TreeGrafter"/>
</dbReference>
<proteinExistence type="predicted"/>
<keyword evidence="3" id="KW-0067">ATP-binding</keyword>
<dbReference type="GO" id="GO:0006012">
    <property type="term" value="P:galactose metabolic process"/>
    <property type="evidence" value="ECO:0007669"/>
    <property type="project" value="TreeGrafter"/>
</dbReference>
<dbReference type="InterPro" id="IPR001174">
    <property type="entry name" value="HddA/FKP"/>
</dbReference>
<evidence type="ECO:0000313" key="7">
    <source>
        <dbReference type="Proteomes" id="UP000178187"/>
    </source>
</evidence>
<reference evidence="6 7" key="1">
    <citation type="journal article" date="2016" name="Nat. Commun.">
        <title>Thousands of microbial genomes shed light on interconnected biogeochemical processes in an aquifer system.</title>
        <authorList>
            <person name="Anantharaman K."/>
            <person name="Brown C.T."/>
            <person name="Hug L.A."/>
            <person name="Sharon I."/>
            <person name="Castelle C.J."/>
            <person name="Probst A.J."/>
            <person name="Thomas B.C."/>
            <person name="Singh A."/>
            <person name="Wilkins M.J."/>
            <person name="Karaoz U."/>
            <person name="Brodie E.L."/>
            <person name="Williams K.H."/>
            <person name="Hubbard S.S."/>
            <person name="Banfield J.F."/>
        </authorList>
    </citation>
    <scope>NUCLEOTIDE SEQUENCE [LARGE SCALE GENOMIC DNA]</scope>
</reference>
<dbReference type="EMBL" id="MHFR01000069">
    <property type="protein sequence ID" value="OGW95033.1"/>
    <property type="molecule type" value="Genomic_DNA"/>
</dbReference>
<keyword evidence="2" id="KW-0418">Kinase</keyword>
<dbReference type="Pfam" id="PF00288">
    <property type="entry name" value="GHMP_kinases_N"/>
    <property type="match status" value="1"/>
</dbReference>
<dbReference type="InterPro" id="IPR020568">
    <property type="entry name" value="Ribosomal_Su5_D2-typ_SF"/>
</dbReference>
<feature type="domain" description="GHMP kinase N-terminal" evidence="4">
    <location>
        <begin position="78"/>
        <end position="158"/>
    </location>
</feature>
<dbReference type="GO" id="GO:0005524">
    <property type="term" value="F:ATP binding"/>
    <property type="evidence" value="ECO:0007669"/>
    <property type="project" value="UniProtKB-KW"/>
</dbReference>
<dbReference type="PANTHER" id="PTHR10457:SF29">
    <property type="entry name" value="LMBP PROTEIN"/>
    <property type="match status" value="1"/>
</dbReference>
<evidence type="ECO:0000256" key="1">
    <source>
        <dbReference type="ARBA" id="ARBA00022741"/>
    </source>
</evidence>
<dbReference type="InterPro" id="IPR006204">
    <property type="entry name" value="GHMP_kinase_N_dom"/>
</dbReference>
<dbReference type="Gene3D" id="3.30.230.120">
    <property type="match status" value="1"/>
</dbReference>
<dbReference type="PANTHER" id="PTHR10457">
    <property type="entry name" value="MEVALONATE KINASE/GALACTOKINASE"/>
    <property type="match status" value="1"/>
</dbReference>
<dbReference type="InterPro" id="IPR013750">
    <property type="entry name" value="GHMP_kinase_C_dom"/>
</dbReference>
<comment type="caution">
    <text evidence="6">The sequence shown here is derived from an EMBL/GenBank/DDBJ whole genome shotgun (WGS) entry which is preliminary data.</text>
</comment>
<dbReference type="GO" id="GO:0005829">
    <property type="term" value="C:cytosol"/>
    <property type="evidence" value="ECO:0007669"/>
    <property type="project" value="TreeGrafter"/>
</dbReference>
<feature type="domain" description="GHMP kinase C-terminal" evidence="5">
    <location>
        <begin position="239"/>
        <end position="309"/>
    </location>
</feature>
<protein>
    <recommendedName>
        <fullName evidence="8">GHMP kinase</fullName>
    </recommendedName>
</protein>
<name>A0A1G1KQ43_9BACT</name>
<accession>A0A1G1KQ43</accession>
<dbReference type="PRINTS" id="PR00960">
    <property type="entry name" value="LMBPPROTEIN"/>
</dbReference>
<dbReference type="Pfam" id="PF08544">
    <property type="entry name" value="GHMP_kinases_C"/>
    <property type="match status" value="1"/>
</dbReference>
<evidence type="ECO:0000259" key="4">
    <source>
        <dbReference type="Pfam" id="PF00288"/>
    </source>
</evidence>
<evidence type="ECO:0000313" key="6">
    <source>
        <dbReference type="EMBL" id="OGW95033.1"/>
    </source>
</evidence>
<dbReference type="Proteomes" id="UP000178187">
    <property type="component" value="Unassembled WGS sequence"/>
</dbReference>
<evidence type="ECO:0000259" key="5">
    <source>
        <dbReference type="Pfam" id="PF08544"/>
    </source>
</evidence>
<dbReference type="AlphaFoldDB" id="A0A1G1KQ43"/>
<organism evidence="6 7">
    <name type="scientific">Candidatus Danuiimicrobium aquiferis</name>
    <dbReference type="NCBI Taxonomy" id="1801832"/>
    <lineage>
        <taxon>Bacteria</taxon>
        <taxon>Pseudomonadati</taxon>
        <taxon>Candidatus Omnitrophota</taxon>
        <taxon>Candidatus Danuiimicrobium</taxon>
    </lineage>
</organism>
<dbReference type="PIRSF" id="PIRSF036406">
    <property type="entry name" value="Hept_kin"/>
    <property type="match status" value="1"/>
</dbReference>
<keyword evidence="2" id="KW-0808">Transferase</keyword>
<gene>
    <name evidence="6" type="ORF">A3G33_05210</name>
</gene>
<dbReference type="SUPFAM" id="SSF55060">
    <property type="entry name" value="GHMP Kinase, C-terminal domain"/>
    <property type="match status" value="1"/>
</dbReference>
<dbReference type="InterPro" id="IPR014606">
    <property type="entry name" value="Heptose_7-P_kinase"/>
</dbReference>
<dbReference type="InterPro" id="IPR036554">
    <property type="entry name" value="GHMP_kinase_C_sf"/>
</dbReference>
<keyword evidence="1" id="KW-0547">Nucleotide-binding</keyword>
<evidence type="ECO:0008006" key="8">
    <source>
        <dbReference type="Google" id="ProtNLM"/>
    </source>
</evidence>
<evidence type="ECO:0000256" key="3">
    <source>
        <dbReference type="ARBA" id="ARBA00022840"/>
    </source>
</evidence>
<dbReference type="SUPFAM" id="SSF54211">
    <property type="entry name" value="Ribosomal protein S5 domain 2-like"/>
    <property type="match status" value="1"/>
</dbReference>
<sequence>MIISKTPLRISFAGGGTDFPSFYQKNEYGAVLSTCVDSYIYVSIKEHTSLFDEKIRLNYSETELVNNIEHIKNAIIRECLKFLKIDERLYISTIGDAPSMSGLGSSSAFCVGLLNALYKYKGIAVSPGRLAEEAAYIEIDVLKRPIGKQDHYAAAFGGLNYFVFYADNTVAVKSVSVADHIVSSISGSMLSFWTRATRPAESILLEQNHNTERNRDLLVLMREQAIDLFDLLYRNDFTAEKFAKIIHEGWMMKRQLASNVSNSVLDEYYDTAVKNGAWGGKISGAGGGGFLNIFANQIAQKKIINALKKINVLDYKFSFEARGTSVIKFD</sequence>